<keyword evidence="3" id="KW-1185">Reference proteome</keyword>
<evidence type="ECO:0000313" key="3">
    <source>
        <dbReference type="Proteomes" id="UP000245771"/>
    </source>
</evidence>
<dbReference type="GeneID" id="37022638"/>
<evidence type="ECO:0000313" key="2">
    <source>
        <dbReference type="EMBL" id="PWN35176.1"/>
    </source>
</evidence>
<protein>
    <submittedName>
        <fullName evidence="2">Uncharacterized protein</fullName>
    </submittedName>
</protein>
<reference evidence="2 3" key="1">
    <citation type="journal article" date="2018" name="Mol. Biol. Evol.">
        <title>Broad Genomic Sampling Reveals a Smut Pathogenic Ancestry of the Fungal Clade Ustilaginomycotina.</title>
        <authorList>
            <person name="Kijpornyongpan T."/>
            <person name="Mondo S.J."/>
            <person name="Barry K."/>
            <person name="Sandor L."/>
            <person name="Lee J."/>
            <person name="Lipzen A."/>
            <person name="Pangilinan J."/>
            <person name="LaButti K."/>
            <person name="Hainaut M."/>
            <person name="Henrissat B."/>
            <person name="Grigoriev I.V."/>
            <person name="Spatafora J.W."/>
            <person name="Aime M.C."/>
        </authorList>
    </citation>
    <scope>NUCLEOTIDE SEQUENCE [LARGE SCALE GENOMIC DNA]</scope>
    <source>
        <strain evidence="2 3">MCA 3882</strain>
    </source>
</reference>
<sequence>MTAAHSAGAAHSIVKAVVMTPTQFCAGAAGCIRQRIAHETLKRDPKATPEQISQSKETLRDQRKHMIKAPVGEIMTGARNARQFMHLAGQSHQAASDLKKQEIRQSIVTTATRTTNGMDKFSDQAWKDTKKEIKEHSAQQWKDSGHIMKLGATGKDSQYSLGH</sequence>
<feature type="region of interest" description="Disordered" evidence="1">
    <location>
        <begin position="42"/>
        <end position="61"/>
    </location>
</feature>
<dbReference type="AlphaFoldDB" id="A0A316VCB6"/>
<dbReference type="EMBL" id="KZ819603">
    <property type="protein sequence ID" value="PWN35176.1"/>
    <property type="molecule type" value="Genomic_DNA"/>
</dbReference>
<dbReference type="Proteomes" id="UP000245771">
    <property type="component" value="Unassembled WGS sequence"/>
</dbReference>
<organism evidence="2 3">
    <name type="scientific">Meira miltonrushii</name>
    <dbReference type="NCBI Taxonomy" id="1280837"/>
    <lineage>
        <taxon>Eukaryota</taxon>
        <taxon>Fungi</taxon>
        <taxon>Dikarya</taxon>
        <taxon>Basidiomycota</taxon>
        <taxon>Ustilaginomycotina</taxon>
        <taxon>Exobasidiomycetes</taxon>
        <taxon>Exobasidiales</taxon>
        <taxon>Brachybasidiaceae</taxon>
        <taxon>Meira</taxon>
    </lineage>
</organism>
<dbReference type="RefSeq" id="XP_025355478.1">
    <property type="nucleotide sequence ID" value="XM_025500857.1"/>
</dbReference>
<proteinExistence type="predicted"/>
<dbReference type="InParanoid" id="A0A316VCB6"/>
<gene>
    <name evidence="2" type="ORF">FA14DRAFT_178552</name>
</gene>
<accession>A0A316VCB6</accession>
<evidence type="ECO:0000256" key="1">
    <source>
        <dbReference type="SAM" id="MobiDB-lite"/>
    </source>
</evidence>
<name>A0A316VCB6_9BASI</name>
<feature type="region of interest" description="Disordered" evidence="1">
    <location>
        <begin position="129"/>
        <end position="149"/>
    </location>
</feature>